<accession>A0A0G3H3U5</accession>
<evidence type="ECO:0000256" key="8">
    <source>
        <dbReference type="ARBA" id="ARBA00048679"/>
    </source>
</evidence>
<evidence type="ECO:0000259" key="11">
    <source>
        <dbReference type="PROSITE" id="PS51178"/>
    </source>
</evidence>
<dbReference type="OrthoDB" id="9762169at2"/>
<feature type="transmembrane region" description="Helical" evidence="9">
    <location>
        <begin position="389"/>
        <end position="409"/>
    </location>
</feature>
<dbReference type="PANTHER" id="PTHR43289">
    <property type="entry name" value="MITOGEN-ACTIVATED PROTEIN KINASE KINASE KINASE 20-RELATED"/>
    <property type="match status" value="1"/>
</dbReference>
<dbReference type="SUPFAM" id="SSF56112">
    <property type="entry name" value="Protein kinase-like (PK-like)"/>
    <property type="match status" value="1"/>
</dbReference>
<dbReference type="SMART" id="SM00220">
    <property type="entry name" value="S_TKc"/>
    <property type="match status" value="1"/>
</dbReference>
<dbReference type="PANTHER" id="PTHR43289:SF34">
    <property type="entry name" value="SERINE_THREONINE-PROTEIN KINASE YBDM-RELATED"/>
    <property type="match status" value="1"/>
</dbReference>
<dbReference type="PROSITE" id="PS00108">
    <property type="entry name" value="PROTEIN_KINASE_ST"/>
    <property type="match status" value="1"/>
</dbReference>
<dbReference type="InterPro" id="IPR008271">
    <property type="entry name" value="Ser/Thr_kinase_AS"/>
</dbReference>
<keyword evidence="9" id="KW-0472">Membrane</keyword>
<proteinExistence type="predicted"/>
<gene>
    <name evidence="12" type="ORF">CMUST_10940</name>
</gene>
<dbReference type="PROSITE" id="PS50011">
    <property type="entry name" value="PROTEIN_KINASE_DOM"/>
    <property type="match status" value="1"/>
</dbReference>
<protein>
    <recommendedName>
        <fullName evidence="1">non-specific serine/threonine protein kinase</fullName>
        <ecNumber evidence="1">2.7.11.1</ecNumber>
    </recommendedName>
</protein>
<dbReference type="Gene3D" id="3.30.10.20">
    <property type="match status" value="5"/>
</dbReference>
<dbReference type="GO" id="GO:0004674">
    <property type="term" value="F:protein serine/threonine kinase activity"/>
    <property type="evidence" value="ECO:0007669"/>
    <property type="project" value="UniProtKB-KW"/>
</dbReference>
<keyword evidence="6" id="KW-0067">ATP-binding</keyword>
<evidence type="ECO:0000256" key="9">
    <source>
        <dbReference type="SAM" id="Phobius"/>
    </source>
</evidence>
<reference evidence="12 13" key="1">
    <citation type="journal article" date="2015" name="Genome Announc.">
        <title>Complete Genome Sequence of the Type Strain Corynebacterium mustelae DSM 45274, Isolated from Various Tissues of a Male Ferret with Lethal Sepsis.</title>
        <authorList>
            <person name="Ruckert C."/>
            <person name="Eimer J."/>
            <person name="Winkler A."/>
            <person name="Tauch A."/>
        </authorList>
    </citation>
    <scope>NUCLEOTIDE SEQUENCE [LARGE SCALE GENOMIC DNA]</scope>
    <source>
        <strain evidence="12 13">DSM 45274</strain>
    </source>
</reference>
<keyword evidence="13" id="KW-1185">Reference proteome</keyword>
<name>A0A0G3H3U5_9CORY</name>
<dbReference type="Pfam" id="PF00069">
    <property type="entry name" value="Pkinase"/>
    <property type="match status" value="1"/>
</dbReference>
<dbReference type="EMBL" id="CP011542">
    <property type="protein sequence ID" value="AKK06503.1"/>
    <property type="molecule type" value="Genomic_DNA"/>
</dbReference>
<keyword evidence="9" id="KW-1133">Transmembrane helix</keyword>
<dbReference type="NCBIfam" id="NF033483">
    <property type="entry name" value="PknB_PASTA_kin"/>
    <property type="match status" value="1"/>
</dbReference>
<dbReference type="RefSeq" id="WP_047262522.1">
    <property type="nucleotide sequence ID" value="NZ_CP011542.1"/>
</dbReference>
<feature type="domain" description="Protein kinase" evidence="10">
    <location>
        <begin position="13"/>
        <end position="281"/>
    </location>
</feature>
<reference evidence="13" key="2">
    <citation type="submission" date="2015-05" db="EMBL/GenBank/DDBJ databases">
        <title>Complete genome sequence of Corynebacterium mustelae DSM 45274, isolated from various tissues of a male ferret with lethal sepsis.</title>
        <authorList>
            <person name="Ruckert C."/>
            <person name="Albersmeier A."/>
            <person name="Winkler A."/>
            <person name="Tauch A."/>
        </authorList>
    </citation>
    <scope>NUCLEOTIDE SEQUENCE [LARGE SCALE GENOMIC DNA]</scope>
    <source>
        <strain evidence="13">DSM 45274</strain>
    </source>
</reference>
<dbReference type="InterPro" id="IPR000719">
    <property type="entry name" value="Prot_kinase_dom"/>
</dbReference>
<dbReference type="PATRIC" id="fig|571915.4.peg.2329"/>
<comment type="catalytic activity">
    <reaction evidence="8">
        <text>L-seryl-[protein] + ATP = O-phospho-L-seryl-[protein] + ADP + H(+)</text>
        <dbReference type="Rhea" id="RHEA:17989"/>
        <dbReference type="Rhea" id="RHEA-COMP:9863"/>
        <dbReference type="Rhea" id="RHEA-COMP:11604"/>
        <dbReference type="ChEBI" id="CHEBI:15378"/>
        <dbReference type="ChEBI" id="CHEBI:29999"/>
        <dbReference type="ChEBI" id="CHEBI:30616"/>
        <dbReference type="ChEBI" id="CHEBI:83421"/>
        <dbReference type="ChEBI" id="CHEBI:456216"/>
        <dbReference type="EC" id="2.7.11.1"/>
    </reaction>
</comment>
<feature type="domain" description="PASTA" evidence="11">
    <location>
        <begin position="411"/>
        <end position="477"/>
    </location>
</feature>
<keyword evidence="4" id="KW-0547">Nucleotide-binding</keyword>
<evidence type="ECO:0000256" key="2">
    <source>
        <dbReference type="ARBA" id="ARBA00022527"/>
    </source>
</evidence>
<dbReference type="GO" id="GO:0005524">
    <property type="term" value="F:ATP binding"/>
    <property type="evidence" value="ECO:0007669"/>
    <property type="project" value="UniProtKB-KW"/>
</dbReference>
<feature type="domain" description="PASTA" evidence="11">
    <location>
        <begin position="612"/>
        <end position="678"/>
    </location>
</feature>
<dbReference type="CDD" id="cd14014">
    <property type="entry name" value="STKc_PknB_like"/>
    <property type="match status" value="1"/>
</dbReference>
<dbReference type="FunFam" id="1.10.510.10:FF:000021">
    <property type="entry name" value="Serine/threonine protein kinase"/>
    <property type="match status" value="1"/>
</dbReference>
<evidence type="ECO:0000256" key="1">
    <source>
        <dbReference type="ARBA" id="ARBA00012513"/>
    </source>
</evidence>
<dbReference type="AlphaFoldDB" id="A0A0G3H3U5"/>
<dbReference type="Proteomes" id="UP000035199">
    <property type="component" value="Chromosome"/>
</dbReference>
<dbReference type="Gene3D" id="1.10.510.10">
    <property type="entry name" value="Transferase(Phosphotransferase) domain 1"/>
    <property type="match status" value="1"/>
</dbReference>
<dbReference type="SMART" id="SM00740">
    <property type="entry name" value="PASTA"/>
    <property type="match status" value="5"/>
</dbReference>
<comment type="catalytic activity">
    <reaction evidence="7">
        <text>L-threonyl-[protein] + ATP = O-phospho-L-threonyl-[protein] + ADP + H(+)</text>
        <dbReference type="Rhea" id="RHEA:46608"/>
        <dbReference type="Rhea" id="RHEA-COMP:11060"/>
        <dbReference type="Rhea" id="RHEA-COMP:11605"/>
        <dbReference type="ChEBI" id="CHEBI:15378"/>
        <dbReference type="ChEBI" id="CHEBI:30013"/>
        <dbReference type="ChEBI" id="CHEBI:30616"/>
        <dbReference type="ChEBI" id="CHEBI:61977"/>
        <dbReference type="ChEBI" id="CHEBI:456216"/>
        <dbReference type="EC" id="2.7.11.1"/>
    </reaction>
</comment>
<evidence type="ECO:0000313" key="12">
    <source>
        <dbReference type="EMBL" id="AKK06503.1"/>
    </source>
</evidence>
<organism evidence="12 13">
    <name type="scientific">Corynebacterium mustelae</name>
    <dbReference type="NCBI Taxonomy" id="571915"/>
    <lineage>
        <taxon>Bacteria</taxon>
        <taxon>Bacillati</taxon>
        <taxon>Actinomycetota</taxon>
        <taxon>Actinomycetes</taxon>
        <taxon>Mycobacteriales</taxon>
        <taxon>Corynebacteriaceae</taxon>
        <taxon>Corynebacterium</taxon>
    </lineage>
</organism>
<keyword evidence="9" id="KW-0812">Transmembrane</keyword>
<dbReference type="Pfam" id="PF03793">
    <property type="entry name" value="PASTA"/>
    <property type="match status" value="5"/>
</dbReference>
<sequence>MQLKLGDFLEHRYRIEAPIARGGMSTVYRCVDTRLGRTVAAKVMDDQYVGDPIFSDRFQREARSMAQLSHPNLVGVYDFSSEGDNIFLIMELINGGTLRELLEEQGPLPAYAAVSVLRSILQGLAAVHAAGLIHRDLKPDNVLINSQNQVKLSDFGLVRAAAASNATSNQIIGTVSYLSPEQVSGDDITMASDVYSAGILLFELLTATTPFAGDSQISRAFARLDSDVPAPSSRVSGVPKLIDELVATATARNPEERFADAAEFLTALEDVARELDFPPYIVPVPKNTATQRAAAHVASLTDADATTVIGSVNDNADAPTTVVGSPNMTMQLPPSAPEETSVFPTAVPEVAPPPQPVVAQPHPDVDTPAVVESLSPAPVVTNRGRGGIVVWWIVVAIITTAIAIGAWWFGSGRYGEVPQVLGMDQTTASQTLADHGFGTAIATVYDDDIPVDLVAGTKPASGSQAVKGDDVTLLVSLGKPTVPDFAEQPDVSAYRAALSSRTLQYSEGESVYSDSVEEGKIAEVSPGVGSEVPVNSTITVHLSKGPTPVNVPNVRDQSREEAIGQLRNAGFDVTVETRFDDSVAGEHAIGTQPEAGSQIPKGSKITLHVSTATEIPDLFGLTEREARSLLAESGIRVAEVIRSEDSSAVGETASDVYESSPPSGTLIDSSQTAVTIVLVGEVEVPNVVGKRLSEARRILHDAGLEAKVATSASNSSRVLYQSPTIFSTLAPGEEVELRVLN</sequence>
<dbReference type="STRING" id="571915.CMUST_10940"/>
<dbReference type="InterPro" id="IPR011009">
    <property type="entry name" value="Kinase-like_dom_sf"/>
</dbReference>
<evidence type="ECO:0000256" key="3">
    <source>
        <dbReference type="ARBA" id="ARBA00022679"/>
    </source>
</evidence>
<dbReference type="InterPro" id="IPR005543">
    <property type="entry name" value="PASTA_dom"/>
</dbReference>
<dbReference type="PROSITE" id="PS51178">
    <property type="entry name" value="PASTA"/>
    <property type="match status" value="5"/>
</dbReference>
<dbReference type="KEGG" id="cmv:CMUST_10940"/>
<keyword evidence="2 12" id="KW-0723">Serine/threonine-protein kinase</keyword>
<dbReference type="CDD" id="cd06577">
    <property type="entry name" value="PASTA_pknB"/>
    <property type="match status" value="5"/>
</dbReference>
<feature type="domain" description="PASTA" evidence="11">
    <location>
        <begin position="478"/>
        <end position="544"/>
    </location>
</feature>
<evidence type="ECO:0000259" key="10">
    <source>
        <dbReference type="PROSITE" id="PS50011"/>
    </source>
</evidence>
<keyword evidence="5 12" id="KW-0418">Kinase</keyword>
<evidence type="ECO:0000256" key="5">
    <source>
        <dbReference type="ARBA" id="ARBA00022777"/>
    </source>
</evidence>
<evidence type="ECO:0000313" key="13">
    <source>
        <dbReference type="Proteomes" id="UP000035199"/>
    </source>
</evidence>
<evidence type="ECO:0000256" key="4">
    <source>
        <dbReference type="ARBA" id="ARBA00022741"/>
    </source>
</evidence>
<evidence type="ECO:0000256" key="7">
    <source>
        <dbReference type="ARBA" id="ARBA00047899"/>
    </source>
</evidence>
<feature type="domain" description="PASTA" evidence="11">
    <location>
        <begin position="680"/>
        <end position="741"/>
    </location>
</feature>
<dbReference type="Gene3D" id="3.30.200.20">
    <property type="entry name" value="Phosphorylase Kinase, domain 1"/>
    <property type="match status" value="1"/>
</dbReference>
<evidence type="ECO:0000256" key="6">
    <source>
        <dbReference type="ARBA" id="ARBA00022840"/>
    </source>
</evidence>
<feature type="domain" description="PASTA" evidence="11">
    <location>
        <begin position="545"/>
        <end position="611"/>
    </location>
</feature>
<keyword evidence="3 12" id="KW-0808">Transferase</keyword>
<dbReference type="GO" id="GO:0106310">
    <property type="term" value="F:protein serine kinase activity"/>
    <property type="evidence" value="ECO:0007669"/>
    <property type="project" value="RHEA"/>
</dbReference>
<dbReference type="EC" id="2.7.11.1" evidence="1"/>